<dbReference type="AlphaFoldDB" id="A0A9Q1KAF2"/>
<dbReference type="EMBL" id="JAKOGI010000213">
    <property type="protein sequence ID" value="KAJ8439642.1"/>
    <property type="molecule type" value="Genomic_DNA"/>
</dbReference>
<keyword evidence="2" id="KW-1185">Reference proteome</keyword>
<gene>
    <name evidence="1" type="ORF">Cgig2_021654</name>
</gene>
<evidence type="ECO:0000313" key="2">
    <source>
        <dbReference type="Proteomes" id="UP001153076"/>
    </source>
</evidence>
<sequence length="421" mass="45781">MFLRSLIKTTKSLIQEYCLPSPTQEPMLRDAGCIRSGTFSIASLMASGIGYCLPTAILASIYKGLNELSRSSYPGRSGGHFPAHFLYAWLAKNFDVYELVGEASSSSGMVKFSGLGRAKRCNLLERNTTHAFCKWWPKMFVSLTCSPHASDSKRKRSYLSNTNISKDEGKLGSKPKLKIVRSGKSLEPFIPLMEGGSSRVKIPGTDVVIPTTPIPVIPIQSIAPLPQDELPVGVCEPSTKKVIELPPEGAENIMDILDAEPNPTECMGESDYVNFKEGLVHVPLPSRSQWFPSVGQIPSFGKHLFDSRSRLGVCSPNDDEVDSIRRVNAPSLVPRPQCPLRAPQGGISVLNANAIIKEVDENAAQPYLTRCVATPFDGLPSLKGDLVAFIATILQRGADVTPLESKVEGLIKQACDLKDPQ</sequence>
<evidence type="ECO:0000313" key="1">
    <source>
        <dbReference type="EMBL" id="KAJ8439642.1"/>
    </source>
</evidence>
<protein>
    <recommendedName>
        <fullName evidence="3">Aminotransferase-like plant mobile domain-containing protein</fullName>
    </recommendedName>
</protein>
<evidence type="ECO:0008006" key="3">
    <source>
        <dbReference type="Google" id="ProtNLM"/>
    </source>
</evidence>
<dbReference type="OrthoDB" id="6205933at2759"/>
<proteinExistence type="predicted"/>
<accession>A0A9Q1KAF2</accession>
<reference evidence="1" key="1">
    <citation type="submission" date="2022-04" db="EMBL/GenBank/DDBJ databases">
        <title>Carnegiea gigantea Genome sequencing and assembly v2.</title>
        <authorList>
            <person name="Copetti D."/>
            <person name="Sanderson M.J."/>
            <person name="Burquez A."/>
            <person name="Wojciechowski M.F."/>
        </authorList>
    </citation>
    <scope>NUCLEOTIDE SEQUENCE</scope>
    <source>
        <strain evidence="1">SGP5-SGP5p</strain>
        <tissue evidence="1">Aerial part</tissue>
    </source>
</reference>
<comment type="caution">
    <text evidence="1">The sequence shown here is derived from an EMBL/GenBank/DDBJ whole genome shotgun (WGS) entry which is preliminary data.</text>
</comment>
<organism evidence="1 2">
    <name type="scientific">Carnegiea gigantea</name>
    <dbReference type="NCBI Taxonomy" id="171969"/>
    <lineage>
        <taxon>Eukaryota</taxon>
        <taxon>Viridiplantae</taxon>
        <taxon>Streptophyta</taxon>
        <taxon>Embryophyta</taxon>
        <taxon>Tracheophyta</taxon>
        <taxon>Spermatophyta</taxon>
        <taxon>Magnoliopsida</taxon>
        <taxon>eudicotyledons</taxon>
        <taxon>Gunneridae</taxon>
        <taxon>Pentapetalae</taxon>
        <taxon>Caryophyllales</taxon>
        <taxon>Cactineae</taxon>
        <taxon>Cactaceae</taxon>
        <taxon>Cactoideae</taxon>
        <taxon>Echinocereeae</taxon>
        <taxon>Carnegiea</taxon>
    </lineage>
</organism>
<name>A0A9Q1KAF2_9CARY</name>
<dbReference type="Proteomes" id="UP001153076">
    <property type="component" value="Unassembled WGS sequence"/>
</dbReference>